<evidence type="ECO:0000256" key="7">
    <source>
        <dbReference type="ARBA" id="ARBA00023180"/>
    </source>
</evidence>
<feature type="disulfide bond" evidence="8">
    <location>
        <begin position="399"/>
        <end position="426"/>
    </location>
</feature>
<evidence type="ECO:0000256" key="8">
    <source>
        <dbReference type="PROSITE-ProRule" id="PRU00302"/>
    </source>
</evidence>
<evidence type="ECO:0000256" key="10">
    <source>
        <dbReference type="SAM" id="Phobius"/>
    </source>
</evidence>
<evidence type="ECO:0000256" key="1">
    <source>
        <dbReference type="ARBA" id="ARBA00022659"/>
    </source>
</evidence>
<feature type="region of interest" description="Disordered" evidence="9">
    <location>
        <begin position="891"/>
        <end position="933"/>
    </location>
</feature>
<dbReference type="SUPFAM" id="SSF56436">
    <property type="entry name" value="C-type lectin-like"/>
    <property type="match status" value="1"/>
</dbReference>
<evidence type="ECO:0000259" key="12">
    <source>
        <dbReference type="PROSITE" id="PS50923"/>
    </source>
</evidence>
<name>A0A7R9GV66_TIMCR</name>
<dbReference type="PANTHER" id="PTHR46393">
    <property type="entry name" value="SUSHI DOMAIN-CONTAINING PROTEIN"/>
    <property type="match status" value="1"/>
</dbReference>
<organism evidence="13">
    <name type="scientific">Timema cristinae</name>
    <name type="common">Walking stick</name>
    <dbReference type="NCBI Taxonomy" id="61476"/>
    <lineage>
        <taxon>Eukaryota</taxon>
        <taxon>Metazoa</taxon>
        <taxon>Ecdysozoa</taxon>
        <taxon>Arthropoda</taxon>
        <taxon>Hexapoda</taxon>
        <taxon>Insecta</taxon>
        <taxon>Pterygota</taxon>
        <taxon>Neoptera</taxon>
        <taxon>Polyneoptera</taxon>
        <taxon>Phasmatodea</taxon>
        <taxon>Timematodea</taxon>
        <taxon>Timematoidea</taxon>
        <taxon>Timematidae</taxon>
        <taxon>Timema</taxon>
    </lineage>
</organism>
<dbReference type="GO" id="GO:0046872">
    <property type="term" value="F:metal ion binding"/>
    <property type="evidence" value="ECO:0007669"/>
    <property type="project" value="UniProtKB-KW"/>
</dbReference>
<dbReference type="AlphaFoldDB" id="A0A7R9GV66"/>
<dbReference type="FunFam" id="2.10.70.10:FF:000112">
    <property type="entry name" value="Uncharacterized protein, isoform C"/>
    <property type="match status" value="1"/>
</dbReference>
<keyword evidence="10" id="KW-0472">Membrane</keyword>
<dbReference type="PANTHER" id="PTHR46393:SF7">
    <property type="entry name" value="COMPLEMENT C2"/>
    <property type="match status" value="1"/>
</dbReference>
<dbReference type="SUPFAM" id="SSF57535">
    <property type="entry name" value="Complement control module/SCR domain"/>
    <property type="match status" value="3"/>
</dbReference>
<dbReference type="PROSITE" id="PS50041">
    <property type="entry name" value="C_TYPE_LECTIN_2"/>
    <property type="match status" value="1"/>
</dbReference>
<dbReference type="InterPro" id="IPR006585">
    <property type="entry name" value="FTP1"/>
</dbReference>
<keyword evidence="10" id="KW-0812">Transmembrane</keyword>
<dbReference type="SMART" id="SM00607">
    <property type="entry name" value="FTP"/>
    <property type="match status" value="1"/>
</dbReference>
<comment type="caution">
    <text evidence="8">Lacks conserved residue(s) required for the propagation of feature annotation.</text>
</comment>
<evidence type="ECO:0000256" key="9">
    <source>
        <dbReference type="SAM" id="MobiDB-lite"/>
    </source>
</evidence>
<feature type="domain" description="Sushi" evidence="12">
    <location>
        <begin position="489"/>
        <end position="549"/>
    </location>
</feature>
<dbReference type="Gene3D" id="3.10.100.10">
    <property type="entry name" value="Mannose-Binding Protein A, subunit A"/>
    <property type="match status" value="1"/>
</dbReference>
<dbReference type="Gene3D" id="2.60.120.260">
    <property type="entry name" value="Galactose-binding domain-like"/>
    <property type="match status" value="1"/>
</dbReference>
<accession>A0A7R9GV66</accession>
<gene>
    <name evidence="13" type="ORF">TCEB3V08_LOCUS3412</name>
</gene>
<dbReference type="SMART" id="SM00032">
    <property type="entry name" value="CCP"/>
    <property type="match status" value="3"/>
</dbReference>
<keyword evidence="2" id="KW-0479">Metal-binding</keyword>
<reference evidence="13" key="1">
    <citation type="submission" date="2020-11" db="EMBL/GenBank/DDBJ databases">
        <authorList>
            <person name="Tran Van P."/>
        </authorList>
    </citation>
    <scope>NUCLEOTIDE SEQUENCE</scope>
</reference>
<dbReference type="SMART" id="SM00034">
    <property type="entry name" value="CLECT"/>
    <property type="match status" value="1"/>
</dbReference>
<dbReference type="InterPro" id="IPR001304">
    <property type="entry name" value="C-type_lectin-like"/>
</dbReference>
<evidence type="ECO:0000256" key="3">
    <source>
        <dbReference type="ARBA" id="ARBA00022729"/>
    </source>
</evidence>
<sequence>MDGGLGNGPCEGFTQELWFIRVIVSAVMKCVGIWSTTASRVGELHPSPFPWRVESCDSGAAMSRQELNPGTPNSAEQFTPVRWKSCDWLRARHVTMFLFCVSLSASLSQQEMDLGVLLSAVSTRGGLRCFIISCLNKRWTQVFYYQLSQQEVDSGNNQPATIVVRVGNNRPDLGTNPICNRFSGPLEEGKPLFLPCNPPMPGAFVSVHLEDTTLSQLSICEAFVYTDQALPIERCPQFRDQPPGSTATYNGKCYIFYNRQPLNFKDALSFCKSRGGTLVDESNPALQGFISWELWRRHRSDTSSQYWMGAVRDAQDRKNWKWINGEDVSVSFWNLPGGSENCARYDGSKGWLWSDTNCNSNLNYICQHQPKACGRPEQPPNSTMVAKNFNVGATIEYSCDEGHLLVGPAARTCLPTGFYNEFPPVCKRIECGFPAEIANGFYQLVNGTVSYLSKVVYSCEEGYEMAGRAQLLCDIDERWNGPPPRCLAVECEAPPSISNGRFVASNNVTIAGTIIEYSCSTRGYKLVGPKQIVCLPSGLFDKKPPICKETEDVRGGLATAPVTKPSRGPTRPTTPLPTRATSGPKKPLQRPPKEEDNVIEESAHVPSLVAPSHPQENEIPDSVNRRTDLGHIANVAHPVEEERKEAVGARLNLGAIIALGVFGGFVFLAAVITTIVILIRSGKKRKLPPARTMPPRWYTLLALPFPDQQVGRREFSRNYRKRAVIGLVFSAPDLDPMDLGFNSQLVPRVFFLRGELPQQSPGSGVFNDFHMFRKEMIVQNLVWRLRNQSAKHYRHRASPDCNTVASFDSSSSESRGGLNRYYRQAWENLHQSAGNKSAPLNHAPLRRKETLDEPAGYRNVPGTRMIGAEVLRDASELVVSDVIPPKPSAIAAAEKKRHHHHHHHHGGAGGARETQVDWRQQQQHARAQHKNRY</sequence>
<keyword evidence="7" id="KW-0325">Glycoprotein</keyword>
<dbReference type="PROSITE" id="PS50923">
    <property type="entry name" value="SUSHI"/>
    <property type="match status" value="3"/>
</dbReference>
<dbReference type="Pfam" id="PF00059">
    <property type="entry name" value="Lectin_C"/>
    <property type="match status" value="1"/>
</dbReference>
<keyword evidence="10" id="KW-1133">Transmembrane helix</keyword>
<keyword evidence="1 8" id="KW-0768">Sushi</keyword>
<dbReference type="InterPro" id="IPR000436">
    <property type="entry name" value="Sushi_SCR_CCP_dom"/>
</dbReference>
<feature type="disulfide bond" evidence="8">
    <location>
        <begin position="491"/>
        <end position="534"/>
    </location>
</feature>
<protein>
    <recommendedName>
        <fullName evidence="14">Sushi, von Willebrand factor type A, EGF and pentraxin domain-containing protein 1</fullName>
    </recommendedName>
</protein>
<dbReference type="Pfam" id="PF00084">
    <property type="entry name" value="Sushi"/>
    <property type="match status" value="3"/>
</dbReference>
<feature type="compositionally biased region" description="Basic residues" evidence="9">
    <location>
        <begin position="895"/>
        <end position="906"/>
    </location>
</feature>
<keyword evidence="6 8" id="KW-1015">Disulfide bond</keyword>
<dbReference type="InterPro" id="IPR016186">
    <property type="entry name" value="C-type_lectin-like/link_sf"/>
</dbReference>
<evidence type="ECO:0000313" key="13">
    <source>
        <dbReference type="EMBL" id="CAD7395995.1"/>
    </source>
</evidence>
<dbReference type="PROSITE" id="PS00615">
    <property type="entry name" value="C_TYPE_LECTIN_1"/>
    <property type="match status" value="1"/>
</dbReference>
<keyword evidence="4" id="KW-0677">Repeat</keyword>
<feature type="region of interest" description="Disordered" evidence="9">
    <location>
        <begin position="551"/>
        <end position="597"/>
    </location>
</feature>
<dbReference type="FunFam" id="3.10.100.10:FF:000089">
    <property type="entry name" value="Uncharacterized protein, isoform C"/>
    <property type="match status" value="1"/>
</dbReference>
<feature type="domain" description="C-type lectin" evidence="11">
    <location>
        <begin position="249"/>
        <end position="367"/>
    </location>
</feature>
<dbReference type="InterPro" id="IPR018378">
    <property type="entry name" value="C-type_lectin_CS"/>
</dbReference>
<dbReference type="Gene3D" id="2.10.70.10">
    <property type="entry name" value="Complement Module, domain 1"/>
    <property type="match status" value="3"/>
</dbReference>
<dbReference type="InterPro" id="IPR016187">
    <property type="entry name" value="CTDL_fold"/>
</dbReference>
<proteinExistence type="predicted"/>
<feature type="domain" description="Sushi" evidence="12">
    <location>
        <begin position="429"/>
        <end position="488"/>
    </location>
</feature>
<feature type="transmembrane region" description="Helical" evidence="10">
    <location>
        <begin position="653"/>
        <end position="679"/>
    </location>
</feature>
<dbReference type="EMBL" id="OC317302">
    <property type="protein sequence ID" value="CAD7395995.1"/>
    <property type="molecule type" value="Genomic_DNA"/>
</dbReference>
<keyword evidence="3" id="KW-0732">Signal</keyword>
<evidence type="ECO:0000256" key="5">
    <source>
        <dbReference type="ARBA" id="ARBA00022837"/>
    </source>
</evidence>
<feature type="disulfide bond" evidence="8">
    <location>
        <begin position="459"/>
        <end position="486"/>
    </location>
</feature>
<keyword evidence="5" id="KW-0106">Calcium</keyword>
<evidence type="ECO:0000256" key="2">
    <source>
        <dbReference type="ARBA" id="ARBA00022723"/>
    </source>
</evidence>
<dbReference type="CDD" id="cd00037">
    <property type="entry name" value="CLECT"/>
    <property type="match status" value="1"/>
</dbReference>
<feature type="compositionally biased region" description="Low complexity" evidence="9">
    <location>
        <begin position="563"/>
        <end position="581"/>
    </location>
</feature>
<evidence type="ECO:0000259" key="11">
    <source>
        <dbReference type="PROSITE" id="PS50041"/>
    </source>
</evidence>
<evidence type="ECO:0000256" key="6">
    <source>
        <dbReference type="ARBA" id="ARBA00023157"/>
    </source>
</evidence>
<evidence type="ECO:0000256" key="4">
    <source>
        <dbReference type="ARBA" id="ARBA00022737"/>
    </source>
</evidence>
<dbReference type="CDD" id="cd00033">
    <property type="entry name" value="CCP"/>
    <property type="match status" value="3"/>
</dbReference>
<feature type="domain" description="Sushi" evidence="12">
    <location>
        <begin position="371"/>
        <end position="428"/>
    </location>
</feature>
<dbReference type="InterPro" id="IPR035976">
    <property type="entry name" value="Sushi/SCR/CCP_sf"/>
</dbReference>
<evidence type="ECO:0008006" key="14">
    <source>
        <dbReference type="Google" id="ProtNLM"/>
    </source>
</evidence>